<dbReference type="InterPro" id="IPR007658">
    <property type="entry name" value="DUF594"/>
</dbReference>
<evidence type="ECO:0000313" key="1">
    <source>
        <dbReference type="EnsemblPlants" id="TuG1812G0100004540.01.T01.cds365551"/>
    </source>
</evidence>
<reference evidence="1" key="3">
    <citation type="submission" date="2022-06" db="UniProtKB">
        <authorList>
            <consortium name="EnsemblPlants"/>
        </authorList>
    </citation>
    <scope>IDENTIFICATION</scope>
</reference>
<keyword evidence="2" id="KW-1185">Reference proteome</keyword>
<sequence>MDMMTQAKSSSTSPRHPSFFFLFDGTEASKLAKELLRVPDRKTRWKLMYRAWLGMLCYSASMCRGYLHAKSLGEGGEFLTYVWLVLMLKGAKSLVDKLQMPPETQASDNA</sequence>
<protein>
    <recommendedName>
        <fullName evidence="3">DUF4220 domain-containing protein</fullName>
    </recommendedName>
</protein>
<reference evidence="2" key="1">
    <citation type="journal article" date="2013" name="Nature">
        <title>Draft genome of the wheat A-genome progenitor Triticum urartu.</title>
        <authorList>
            <person name="Ling H.Q."/>
            <person name="Zhao S."/>
            <person name="Liu D."/>
            <person name="Wang J."/>
            <person name="Sun H."/>
            <person name="Zhang C."/>
            <person name="Fan H."/>
            <person name="Li D."/>
            <person name="Dong L."/>
            <person name="Tao Y."/>
            <person name="Gao C."/>
            <person name="Wu H."/>
            <person name="Li Y."/>
            <person name="Cui Y."/>
            <person name="Guo X."/>
            <person name="Zheng S."/>
            <person name="Wang B."/>
            <person name="Yu K."/>
            <person name="Liang Q."/>
            <person name="Yang W."/>
            <person name="Lou X."/>
            <person name="Chen J."/>
            <person name="Feng M."/>
            <person name="Jian J."/>
            <person name="Zhang X."/>
            <person name="Luo G."/>
            <person name="Jiang Y."/>
            <person name="Liu J."/>
            <person name="Wang Z."/>
            <person name="Sha Y."/>
            <person name="Zhang B."/>
            <person name="Wu H."/>
            <person name="Tang D."/>
            <person name="Shen Q."/>
            <person name="Xue P."/>
            <person name="Zou S."/>
            <person name="Wang X."/>
            <person name="Liu X."/>
            <person name="Wang F."/>
            <person name="Yang Y."/>
            <person name="An X."/>
            <person name="Dong Z."/>
            <person name="Zhang K."/>
            <person name="Zhang X."/>
            <person name="Luo M.C."/>
            <person name="Dvorak J."/>
            <person name="Tong Y."/>
            <person name="Wang J."/>
            <person name="Yang H."/>
            <person name="Li Z."/>
            <person name="Wang D."/>
            <person name="Zhang A."/>
            <person name="Wang J."/>
        </authorList>
    </citation>
    <scope>NUCLEOTIDE SEQUENCE</scope>
    <source>
        <strain evidence="2">cv. G1812</strain>
    </source>
</reference>
<evidence type="ECO:0008006" key="3">
    <source>
        <dbReference type="Google" id="ProtNLM"/>
    </source>
</evidence>
<evidence type="ECO:0000313" key="2">
    <source>
        <dbReference type="Proteomes" id="UP000015106"/>
    </source>
</evidence>
<dbReference type="Pfam" id="PF04578">
    <property type="entry name" value="DUF594"/>
    <property type="match status" value="1"/>
</dbReference>
<accession>A0A8R7P805</accession>
<dbReference type="Gramene" id="TuG1812G0100004540.01.T01">
    <property type="protein sequence ID" value="TuG1812G0100004540.01.T01.cds365551"/>
    <property type="gene ID" value="TuG1812G0100004540.01"/>
</dbReference>
<organism evidence="1 2">
    <name type="scientific">Triticum urartu</name>
    <name type="common">Red wild einkorn</name>
    <name type="synonym">Crithodium urartu</name>
    <dbReference type="NCBI Taxonomy" id="4572"/>
    <lineage>
        <taxon>Eukaryota</taxon>
        <taxon>Viridiplantae</taxon>
        <taxon>Streptophyta</taxon>
        <taxon>Embryophyta</taxon>
        <taxon>Tracheophyta</taxon>
        <taxon>Spermatophyta</taxon>
        <taxon>Magnoliopsida</taxon>
        <taxon>Liliopsida</taxon>
        <taxon>Poales</taxon>
        <taxon>Poaceae</taxon>
        <taxon>BOP clade</taxon>
        <taxon>Pooideae</taxon>
        <taxon>Triticodae</taxon>
        <taxon>Triticeae</taxon>
        <taxon>Triticinae</taxon>
        <taxon>Triticum</taxon>
    </lineage>
</organism>
<proteinExistence type="predicted"/>
<dbReference type="AlphaFoldDB" id="A0A8R7P805"/>
<dbReference type="Proteomes" id="UP000015106">
    <property type="component" value="Chromosome 1"/>
</dbReference>
<name>A0A8R7P805_TRIUA</name>
<reference evidence="1" key="2">
    <citation type="submission" date="2018-03" db="EMBL/GenBank/DDBJ databases">
        <title>The Triticum urartu genome reveals the dynamic nature of wheat genome evolution.</title>
        <authorList>
            <person name="Ling H."/>
            <person name="Ma B."/>
            <person name="Shi X."/>
            <person name="Liu H."/>
            <person name="Dong L."/>
            <person name="Sun H."/>
            <person name="Cao Y."/>
            <person name="Gao Q."/>
            <person name="Zheng S."/>
            <person name="Li Y."/>
            <person name="Yu Y."/>
            <person name="Du H."/>
            <person name="Qi M."/>
            <person name="Li Y."/>
            <person name="Yu H."/>
            <person name="Cui Y."/>
            <person name="Wang N."/>
            <person name="Chen C."/>
            <person name="Wu H."/>
            <person name="Zhao Y."/>
            <person name="Zhang J."/>
            <person name="Li Y."/>
            <person name="Zhou W."/>
            <person name="Zhang B."/>
            <person name="Hu W."/>
            <person name="Eijk M."/>
            <person name="Tang J."/>
            <person name="Witsenboer H."/>
            <person name="Zhao S."/>
            <person name="Li Z."/>
            <person name="Zhang A."/>
            <person name="Wang D."/>
            <person name="Liang C."/>
        </authorList>
    </citation>
    <scope>NUCLEOTIDE SEQUENCE [LARGE SCALE GENOMIC DNA]</scope>
    <source>
        <strain evidence="1">cv. G1812</strain>
    </source>
</reference>
<dbReference type="EnsemblPlants" id="TuG1812G0100004540.01.T01">
    <property type="protein sequence ID" value="TuG1812G0100004540.01.T01.cds365551"/>
    <property type="gene ID" value="TuG1812G0100004540.01"/>
</dbReference>
<dbReference type="PANTHER" id="PTHR31325">
    <property type="entry name" value="OS01G0798800 PROTEIN-RELATED"/>
    <property type="match status" value="1"/>
</dbReference>